<organism evidence="1 2">
    <name type="scientific">Pusillimonas noertemannii</name>
    <dbReference type="NCBI Taxonomy" id="305977"/>
    <lineage>
        <taxon>Bacteria</taxon>
        <taxon>Pseudomonadati</taxon>
        <taxon>Pseudomonadota</taxon>
        <taxon>Betaproteobacteria</taxon>
        <taxon>Burkholderiales</taxon>
        <taxon>Alcaligenaceae</taxon>
        <taxon>Pusillimonas</taxon>
    </lineage>
</organism>
<evidence type="ECO:0000313" key="2">
    <source>
        <dbReference type="Proteomes" id="UP000246145"/>
    </source>
</evidence>
<evidence type="ECO:0000313" key="1">
    <source>
        <dbReference type="EMBL" id="PVY62160.1"/>
    </source>
</evidence>
<keyword evidence="2" id="KW-1185">Reference proteome</keyword>
<name>A0A2U1CMB6_9BURK</name>
<proteinExistence type="predicted"/>
<reference evidence="1 2" key="1">
    <citation type="submission" date="2018-04" db="EMBL/GenBank/DDBJ databases">
        <title>Genomic Encyclopedia of Type Strains, Phase IV (KMG-IV): sequencing the most valuable type-strain genomes for metagenomic binning, comparative biology and taxonomic classification.</title>
        <authorList>
            <person name="Goeker M."/>
        </authorList>
    </citation>
    <scope>NUCLEOTIDE SEQUENCE [LARGE SCALE GENOMIC DNA]</scope>
    <source>
        <strain evidence="1 2">DSM 10065</strain>
    </source>
</reference>
<protein>
    <submittedName>
        <fullName evidence="1">Tail-collar fiber protein</fullName>
    </submittedName>
</protein>
<gene>
    <name evidence="1" type="ORF">C7440_1653</name>
</gene>
<dbReference type="AlphaFoldDB" id="A0A2U1CMB6"/>
<accession>A0A2U1CMB6</accession>
<dbReference type="RefSeq" id="WP_165832502.1">
    <property type="nucleotide sequence ID" value="NZ_JACCEX010000002.1"/>
</dbReference>
<dbReference type="EMBL" id="QEKO01000002">
    <property type="protein sequence ID" value="PVY62160.1"/>
    <property type="molecule type" value="Genomic_DNA"/>
</dbReference>
<dbReference type="Proteomes" id="UP000246145">
    <property type="component" value="Unassembled WGS sequence"/>
</dbReference>
<sequence>MSEAITLNAYRRRLAAHNAGLMVMKPIAFMAFGDGGHNADMTAKSPDEEATALFHEVLRKPLAAVTQEDFYSVTGKGLVDGDELIGVAVSEAALVDADGNLCGIKTFAPKHKEDGEQYGINLTLRY</sequence>
<comment type="caution">
    <text evidence="1">The sequence shown here is derived from an EMBL/GenBank/DDBJ whole genome shotgun (WGS) entry which is preliminary data.</text>
</comment>